<feature type="signal peptide" evidence="1">
    <location>
        <begin position="1"/>
        <end position="23"/>
    </location>
</feature>
<organism evidence="2 3">
    <name type="scientific">OM182 bacterium MED-G28</name>
    <dbReference type="NCBI Taxonomy" id="1986256"/>
    <lineage>
        <taxon>Bacteria</taxon>
        <taxon>Pseudomonadati</taxon>
        <taxon>Pseudomonadota</taxon>
        <taxon>Gammaproteobacteria</taxon>
        <taxon>OMG group</taxon>
        <taxon>OM182 clade</taxon>
    </lineage>
</organism>
<dbReference type="InterPro" id="IPR029058">
    <property type="entry name" value="AB_hydrolase_fold"/>
</dbReference>
<gene>
    <name evidence="2" type="ORF">CNF02_07470</name>
</gene>
<accession>A0A2A5WBK9</accession>
<keyword evidence="1" id="KW-0732">Signal</keyword>
<dbReference type="SUPFAM" id="SSF53474">
    <property type="entry name" value="alpha/beta-Hydrolases"/>
    <property type="match status" value="1"/>
</dbReference>
<evidence type="ECO:0008006" key="4">
    <source>
        <dbReference type="Google" id="ProtNLM"/>
    </source>
</evidence>
<sequence length="338" mass="37957">MKVFSSKLALVSSFCLVFIYAAAAQSQSLQTIQAPLPPGLETVEFFSPAVNRMMKFDIVFPADYWESEKRYSVLYLLHGYMQNYTVWARNLPGAFYSRNLDNLILVLPDGGNSWFVNFAQNEVGQTNNWEDHIIEDVIGYVDKNFRTEARREGRAISGLSMGGFGAFALGLRHPEMFVSIGSTSGALSYARSSGSAIALGLVPQAQNRERSLEDEARLAEADLFISGIINIDNFSTQDERTPRGTAFVTEDQAKAYDPFEIIYSVPKSQMPHIYIDSGTEDGLISDAREMAQLLMINDVPFDFMQSSGRHNSEYWRRSIGHMMAIQYEVMQRALGNRP</sequence>
<protein>
    <recommendedName>
        <fullName evidence="4">Esterase</fullName>
    </recommendedName>
</protein>
<evidence type="ECO:0000256" key="1">
    <source>
        <dbReference type="SAM" id="SignalP"/>
    </source>
</evidence>
<evidence type="ECO:0000313" key="2">
    <source>
        <dbReference type="EMBL" id="PDH33859.1"/>
    </source>
</evidence>
<dbReference type="GO" id="GO:0016747">
    <property type="term" value="F:acyltransferase activity, transferring groups other than amino-acyl groups"/>
    <property type="evidence" value="ECO:0007669"/>
    <property type="project" value="TreeGrafter"/>
</dbReference>
<reference evidence="2 3" key="1">
    <citation type="submission" date="2017-08" db="EMBL/GenBank/DDBJ databases">
        <title>Fine stratification of microbial communities through a metagenomic profile of the photic zone.</title>
        <authorList>
            <person name="Haro-Moreno J.M."/>
            <person name="Lopez-Perez M."/>
            <person name="De La Torre J."/>
            <person name="Picazo A."/>
            <person name="Camacho A."/>
            <person name="Rodriguez-Valera F."/>
        </authorList>
    </citation>
    <scope>NUCLEOTIDE SEQUENCE [LARGE SCALE GENOMIC DNA]</scope>
    <source>
        <strain evidence="2">MED-G28</strain>
    </source>
</reference>
<name>A0A2A5WBK9_9GAMM</name>
<feature type="chain" id="PRO_5012156142" description="Esterase" evidence="1">
    <location>
        <begin position="24"/>
        <end position="338"/>
    </location>
</feature>
<dbReference type="AlphaFoldDB" id="A0A2A5WBK9"/>
<dbReference type="InterPro" id="IPR000801">
    <property type="entry name" value="Esterase-like"/>
</dbReference>
<dbReference type="Gene3D" id="3.40.50.1820">
    <property type="entry name" value="alpha/beta hydrolase"/>
    <property type="match status" value="1"/>
</dbReference>
<dbReference type="EMBL" id="NTJZ01000006">
    <property type="protein sequence ID" value="PDH33859.1"/>
    <property type="molecule type" value="Genomic_DNA"/>
</dbReference>
<dbReference type="Pfam" id="PF00756">
    <property type="entry name" value="Esterase"/>
    <property type="match status" value="1"/>
</dbReference>
<dbReference type="Proteomes" id="UP000219329">
    <property type="component" value="Unassembled WGS sequence"/>
</dbReference>
<dbReference type="PANTHER" id="PTHR48098:SF1">
    <property type="entry name" value="DIACYLGLYCEROL ACYLTRANSFERASE_MYCOLYLTRANSFERASE AG85A"/>
    <property type="match status" value="1"/>
</dbReference>
<dbReference type="PANTHER" id="PTHR48098">
    <property type="entry name" value="ENTEROCHELIN ESTERASE-RELATED"/>
    <property type="match status" value="1"/>
</dbReference>
<proteinExistence type="predicted"/>
<dbReference type="InterPro" id="IPR050583">
    <property type="entry name" value="Mycobacterial_A85_antigen"/>
</dbReference>
<evidence type="ECO:0000313" key="3">
    <source>
        <dbReference type="Proteomes" id="UP000219329"/>
    </source>
</evidence>
<comment type="caution">
    <text evidence="2">The sequence shown here is derived from an EMBL/GenBank/DDBJ whole genome shotgun (WGS) entry which is preliminary data.</text>
</comment>